<protein>
    <recommendedName>
        <fullName evidence="3">Outer membrane protein beta-barrel domain-containing protein</fullName>
    </recommendedName>
</protein>
<evidence type="ECO:0000313" key="2">
    <source>
        <dbReference type="Proteomes" id="UP000006793"/>
    </source>
</evidence>
<dbReference type="EMBL" id="CP002683">
    <property type="protein sequence ID" value="AEH45963.1"/>
    <property type="molecule type" value="Genomic_DNA"/>
</dbReference>
<accession>F8ADE7</accession>
<sequence>MKKRILFMLVGLLGVLWVSSLKAAELGLFISDANLLVQGEQEVYTYSGNPVFLGGSLFYSEKHDRDNWLISANLKVKDLYQPKAINLGLGFQATAGKVKPNLSYDVFGIGFLFVGVVNLEHTTSKLPVEIETSLFYAPPILSFADTERIFSWSIGAFYKVNPMASVGVRYDIYDVNIDKPGDPSWDESCLLVGAKIRF</sequence>
<reference evidence="1 2" key="2">
    <citation type="journal article" date="2012" name="Stand. Genomic Sci.">
        <title>Complete genome sequence of the thermophilic sulfate-reducing ocean bacterium Thermodesulfatator indicus type strain (CIR29812(T)).</title>
        <authorList>
            <person name="Anderson I."/>
            <person name="Saunders E."/>
            <person name="Lapidus A."/>
            <person name="Nolan M."/>
            <person name="Lucas S."/>
            <person name="Tice H."/>
            <person name="Del Rio T.G."/>
            <person name="Cheng J.F."/>
            <person name="Han C."/>
            <person name="Tapia R."/>
            <person name="Goodwin L.A."/>
            <person name="Pitluck S."/>
            <person name="Liolios K."/>
            <person name="Mavromatis K."/>
            <person name="Pagani I."/>
            <person name="Ivanova N."/>
            <person name="Mikhailova N."/>
            <person name="Pati A."/>
            <person name="Chen A."/>
            <person name="Palaniappan K."/>
            <person name="Land M."/>
            <person name="Hauser L."/>
            <person name="Jeffries C.D."/>
            <person name="Chang Y.J."/>
            <person name="Brambilla E.M."/>
            <person name="Rohde M."/>
            <person name="Spring S."/>
            <person name="Goker M."/>
            <person name="Detter J.C."/>
            <person name="Woyke T."/>
            <person name="Bristow J."/>
            <person name="Eisen J.A."/>
            <person name="Markowitz V."/>
            <person name="Hugenholtz P."/>
            <person name="Kyrpides N.C."/>
            <person name="Klenk H.P."/>
        </authorList>
    </citation>
    <scope>NUCLEOTIDE SEQUENCE [LARGE SCALE GENOMIC DNA]</scope>
    <source>
        <strain evidence="2">DSM 15286 / JCM 11887 / CIR29812</strain>
    </source>
</reference>
<reference evidence="2" key="1">
    <citation type="submission" date="2011-04" db="EMBL/GenBank/DDBJ databases">
        <title>The complete genome of Thermodesulfatator indicus DSM 15286.</title>
        <authorList>
            <person name="Lucas S."/>
            <person name="Copeland A."/>
            <person name="Lapidus A."/>
            <person name="Bruce D."/>
            <person name="Goodwin L."/>
            <person name="Pitluck S."/>
            <person name="Peters L."/>
            <person name="Kyrpides N."/>
            <person name="Mavromatis K."/>
            <person name="Pagani I."/>
            <person name="Ivanova N."/>
            <person name="Saunders L."/>
            <person name="Detter J.C."/>
            <person name="Tapia R."/>
            <person name="Han C."/>
            <person name="Land M."/>
            <person name="Hauser L."/>
            <person name="Markowitz V."/>
            <person name="Cheng J.-F."/>
            <person name="Hugenholtz P."/>
            <person name="Woyke T."/>
            <person name="Wu D."/>
            <person name="Spring S."/>
            <person name="Schroeder M."/>
            <person name="Brambilla E."/>
            <person name="Klenk H.-P."/>
            <person name="Eisen J.A."/>
        </authorList>
    </citation>
    <scope>NUCLEOTIDE SEQUENCE [LARGE SCALE GENOMIC DNA]</scope>
    <source>
        <strain evidence="2">DSM 15286 / JCM 11887 / CIR29812</strain>
    </source>
</reference>
<keyword evidence="2" id="KW-1185">Reference proteome</keyword>
<dbReference type="Proteomes" id="UP000006793">
    <property type="component" value="Chromosome"/>
</dbReference>
<dbReference type="RefSeq" id="WP_013908702.1">
    <property type="nucleotide sequence ID" value="NC_015681.1"/>
</dbReference>
<evidence type="ECO:0000313" key="1">
    <source>
        <dbReference type="EMBL" id="AEH45963.1"/>
    </source>
</evidence>
<evidence type="ECO:0008006" key="3">
    <source>
        <dbReference type="Google" id="ProtNLM"/>
    </source>
</evidence>
<dbReference type="InParanoid" id="F8ADE7"/>
<dbReference type="eggNOG" id="ENOG502ZFGN">
    <property type="taxonomic scope" value="Bacteria"/>
</dbReference>
<organism evidence="1 2">
    <name type="scientific">Thermodesulfatator indicus (strain DSM 15286 / JCM 11887 / CIR29812)</name>
    <dbReference type="NCBI Taxonomy" id="667014"/>
    <lineage>
        <taxon>Bacteria</taxon>
        <taxon>Pseudomonadati</taxon>
        <taxon>Thermodesulfobacteriota</taxon>
        <taxon>Thermodesulfobacteria</taxon>
        <taxon>Thermodesulfobacteriales</taxon>
        <taxon>Thermodesulfatatoraceae</taxon>
        <taxon>Thermodesulfatator</taxon>
    </lineage>
</organism>
<dbReference type="AlphaFoldDB" id="F8ADE7"/>
<dbReference type="KEGG" id="tid:Thein_2115"/>
<dbReference type="STRING" id="667014.Thein_2115"/>
<dbReference type="PaxDb" id="667014-Thein_2115"/>
<name>F8ADE7_THEID</name>
<dbReference type="HOGENOM" id="CLU_1377555_0_0_0"/>
<proteinExistence type="predicted"/>
<gene>
    <name evidence="1" type="ordered locus">Thein_2115</name>
</gene>
<dbReference type="OrthoDB" id="6399250at2"/>